<comment type="similarity">
    <text evidence="1">Belongs to the glutaredoxin family. CPYC subfamily.</text>
</comment>
<feature type="domain" description="Glutaredoxin" evidence="2">
    <location>
        <begin position="53"/>
        <end position="117"/>
    </location>
</feature>
<dbReference type="NCBIfam" id="TIGR02180">
    <property type="entry name" value="GRX_euk"/>
    <property type="match status" value="1"/>
</dbReference>
<keyword evidence="4" id="KW-1185">Reference proteome</keyword>
<dbReference type="PANTHER" id="PTHR45694:SF18">
    <property type="entry name" value="GLUTAREDOXIN-1-RELATED"/>
    <property type="match status" value="1"/>
</dbReference>
<comment type="caution">
    <text evidence="3">The sequence shown here is derived from an EMBL/GenBank/DDBJ whole genome shotgun (WGS) entry which is preliminary data.</text>
</comment>
<dbReference type="InterPro" id="IPR002109">
    <property type="entry name" value="Glutaredoxin"/>
</dbReference>
<dbReference type="PROSITE" id="PS51354">
    <property type="entry name" value="GLUTAREDOXIN_2"/>
    <property type="match status" value="1"/>
</dbReference>
<name>A0ABQ7GSK2_DUNSA</name>
<sequence length="145" mass="15129">MAVACSAAFRPSALRLGSLSNAASRSRGIANVRTYAGNGATDLIKSTIDSNKVAVFSKAYCPFCSELKSLLSSELKVDFKCLDLDTMGSEGDSIQASLLPLTGSRTVPQLFISGKYIGGNSDTQALHAQGKLVPMLKEAGVPVNA</sequence>
<accession>A0ABQ7GSK2</accession>
<dbReference type="Pfam" id="PF00462">
    <property type="entry name" value="Glutaredoxin"/>
    <property type="match status" value="1"/>
</dbReference>
<evidence type="ECO:0000259" key="2">
    <source>
        <dbReference type="Pfam" id="PF00462"/>
    </source>
</evidence>
<organism evidence="3 4">
    <name type="scientific">Dunaliella salina</name>
    <name type="common">Green alga</name>
    <name type="synonym">Protococcus salinus</name>
    <dbReference type="NCBI Taxonomy" id="3046"/>
    <lineage>
        <taxon>Eukaryota</taxon>
        <taxon>Viridiplantae</taxon>
        <taxon>Chlorophyta</taxon>
        <taxon>core chlorophytes</taxon>
        <taxon>Chlorophyceae</taxon>
        <taxon>CS clade</taxon>
        <taxon>Chlamydomonadales</taxon>
        <taxon>Dunaliellaceae</taxon>
        <taxon>Dunaliella</taxon>
    </lineage>
</organism>
<protein>
    <submittedName>
        <fullName evidence="3">Thioredoxin-like protein</fullName>
    </submittedName>
</protein>
<dbReference type="Proteomes" id="UP000815325">
    <property type="component" value="Unassembled WGS sequence"/>
</dbReference>
<dbReference type="InterPro" id="IPR011899">
    <property type="entry name" value="Glutaredoxin_euk/vir"/>
</dbReference>
<dbReference type="SUPFAM" id="SSF52833">
    <property type="entry name" value="Thioredoxin-like"/>
    <property type="match status" value="1"/>
</dbReference>
<evidence type="ECO:0000313" key="4">
    <source>
        <dbReference type="Proteomes" id="UP000815325"/>
    </source>
</evidence>
<evidence type="ECO:0000256" key="1">
    <source>
        <dbReference type="ARBA" id="ARBA00007190"/>
    </source>
</evidence>
<dbReference type="Gene3D" id="3.40.30.10">
    <property type="entry name" value="Glutaredoxin"/>
    <property type="match status" value="1"/>
</dbReference>
<dbReference type="InterPro" id="IPR014025">
    <property type="entry name" value="Glutaredoxin_subgr"/>
</dbReference>
<gene>
    <name evidence="3" type="ORF">DUNSADRAFT_4146</name>
</gene>
<dbReference type="CDD" id="cd03419">
    <property type="entry name" value="GRX_GRXh_1_2_like"/>
    <property type="match status" value="1"/>
</dbReference>
<dbReference type="PRINTS" id="PR00160">
    <property type="entry name" value="GLUTAREDOXIN"/>
</dbReference>
<proteinExistence type="inferred from homology"/>
<dbReference type="PANTHER" id="PTHR45694">
    <property type="entry name" value="GLUTAREDOXIN 2"/>
    <property type="match status" value="1"/>
</dbReference>
<reference evidence="3" key="1">
    <citation type="submission" date="2017-08" db="EMBL/GenBank/DDBJ databases">
        <authorList>
            <person name="Polle J.E."/>
            <person name="Barry K."/>
            <person name="Cushman J."/>
            <person name="Schmutz J."/>
            <person name="Tran D."/>
            <person name="Hathwaick L.T."/>
            <person name="Yim W.C."/>
            <person name="Jenkins J."/>
            <person name="Mckie-Krisberg Z.M."/>
            <person name="Prochnik S."/>
            <person name="Lindquist E."/>
            <person name="Dockter R.B."/>
            <person name="Adam C."/>
            <person name="Molina H."/>
            <person name="Bunkerborg J."/>
            <person name="Jin E."/>
            <person name="Buchheim M."/>
            <person name="Magnuson J."/>
        </authorList>
    </citation>
    <scope>NUCLEOTIDE SEQUENCE</scope>
    <source>
        <strain evidence="3">CCAP 19/18</strain>
    </source>
</reference>
<dbReference type="EMBL" id="MU069610">
    <property type="protein sequence ID" value="KAF5837575.1"/>
    <property type="molecule type" value="Genomic_DNA"/>
</dbReference>
<dbReference type="InterPro" id="IPR036249">
    <property type="entry name" value="Thioredoxin-like_sf"/>
</dbReference>
<evidence type="ECO:0000313" key="3">
    <source>
        <dbReference type="EMBL" id="KAF5837575.1"/>
    </source>
</evidence>